<accession>A0A1V6S502</accession>
<gene>
    <name evidence="2" type="ORF">PENVUL_c008G06046</name>
</gene>
<proteinExistence type="predicted"/>
<feature type="compositionally biased region" description="Low complexity" evidence="1">
    <location>
        <begin position="101"/>
        <end position="110"/>
    </location>
</feature>
<feature type="region of interest" description="Disordered" evidence="1">
    <location>
        <begin position="95"/>
        <end position="122"/>
    </location>
</feature>
<keyword evidence="3" id="KW-1185">Reference proteome</keyword>
<sequence length="148" mass="16678">MTGNFTEKDSEAKKAVKDTAMTNEVEHTEDAAEGPAQKKKKKRRHSEAYYDQRNTQDNKDQRKECSRLRKDSIEAPPPRAMSNYQIEAAAEAVKVASQQVSELPSDETPSSSPPPIPIPQISKRISSPMIRMKAYARIISRLVWARPP</sequence>
<dbReference type="AlphaFoldDB" id="A0A1V6S502"/>
<name>A0A1V6S502_9EURO</name>
<feature type="compositionally biased region" description="Basic and acidic residues" evidence="1">
    <location>
        <begin position="1"/>
        <end position="17"/>
    </location>
</feature>
<comment type="caution">
    <text evidence="2">The sequence shown here is derived from an EMBL/GenBank/DDBJ whole genome shotgun (WGS) entry which is preliminary data.</text>
</comment>
<evidence type="ECO:0000256" key="1">
    <source>
        <dbReference type="SAM" id="MobiDB-lite"/>
    </source>
</evidence>
<reference evidence="3" key="1">
    <citation type="journal article" date="2017" name="Nat. Microbiol.">
        <title>Global analysis of biosynthetic gene clusters reveals vast potential of secondary metabolite production in Penicillium species.</title>
        <authorList>
            <person name="Nielsen J.C."/>
            <person name="Grijseels S."/>
            <person name="Prigent S."/>
            <person name="Ji B."/>
            <person name="Dainat J."/>
            <person name="Nielsen K.F."/>
            <person name="Frisvad J.C."/>
            <person name="Workman M."/>
            <person name="Nielsen J."/>
        </authorList>
    </citation>
    <scope>NUCLEOTIDE SEQUENCE [LARGE SCALE GENOMIC DNA]</scope>
    <source>
        <strain evidence="3">IBT 29486</strain>
    </source>
</reference>
<feature type="compositionally biased region" description="Basic and acidic residues" evidence="1">
    <location>
        <begin position="46"/>
        <end position="73"/>
    </location>
</feature>
<dbReference type="Proteomes" id="UP000191518">
    <property type="component" value="Unassembled WGS sequence"/>
</dbReference>
<evidence type="ECO:0000313" key="3">
    <source>
        <dbReference type="Proteomes" id="UP000191518"/>
    </source>
</evidence>
<feature type="region of interest" description="Disordered" evidence="1">
    <location>
        <begin position="1"/>
        <end position="80"/>
    </location>
</feature>
<evidence type="ECO:0000313" key="2">
    <source>
        <dbReference type="EMBL" id="OQE08799.1"/>
    </source>
</evidence>
<protein>
    <submittedName>
        <fullName evidence="2">Uncharacterized protein</fullName>
    </submittedName>
</protein>
<organism evidence="2 3">
    <name type="scientific">Penicillium vulpinum</name>
    <dbReference type="NCBI Taxonomy" id="29845"/>
    <lineage>
        <taxon>Eukaryota</taxon>
        <taxon>Fungi</taxon>
        <taxon>Dikarya</taxon>
        <taxon>Ascomycota</taxon>
        <taxon>Pezizomycotina</taxon>
        <taxon>Eurotiomycetes</taxon>
        <taxon>Eurotiomycetidae</taxon>
        <taxon>Eurotiales</taxon>
        <taxon>Aspergillaceae</taxon>
        <taxon>Penicillium</taxon>
    </lineage>
</organism>
<dbReference type="EMBL" id="MDYP01000008">
    <property type="protein sequence ID" value="OQE08799.1"/>
    <property type="molecule type" value="Genomic_DNA"/>
</dbReference>